<dbReference type="GO" id="GO:0003723">
    <property type="term" value="F:RNA binding"/>
    <property type="evidence" value="ECO:0007669"/>
    <property type="project" value="UniProtKB-UniRule"/>
</dbReference>
<gene>
    <name evidence="5" type="ORF">RIF29_37583</name>
</gene>
<comment type="caution">
    <text evidence="5">The sequence shown here is derived from an EMBL/GenBank/DDBJ whole genome shotgun (WGS) entry which is preliminary data.</text>
</comment>
<dbReference type="InterPro" id="IPR000504">
    <property type="entry name" value="RRM_dom"/>
</dbReference>
<evidence type="ECO:0000256" key="3">
    <source>
        <dbReference type="SAM" id="MobiDB-lite"/>
    </source>
</evidence>
<dbReference type="Proteomes" id="UP001372338">
    <property type="component" value="Unassembled WGS sequence"/>
</dbReference>
<dbReference type="Gene3D" id="3.30.70.330">
    <property type="match status" value="1"/>
</dbReference>
<dbReference type="SMART" id="SM00360">
    <property type="entry name" value="RRM"/>
    <property type="match status" value="1"/>
</dbReference>
<dbReference type="InterPro" id="IPR052462">
    <property type="entry name" value="SLIRP/GR-RBP-like"/>
</dbReference>
<evidence type="ECO:0000259" key="4">
    <source>
        <dbReference type="PROSITE" id="PS50102"/>
    </source>
</evidence>
<dbReference type="PROSITE" id="PS50102">
    <property type="entry name" value="RRM"/>
    <property type="match status" value="1"/>
</dbReference>
<evidence type="ECO:0000313" key="6">
    <source>
        <dbReference type="Proteomes" id="UP001372338"/>
    </source>
</evidence>
<reference evidence="5 6" key="1">
    <citation type="submission" date="2024-01" db="EMBL/GenBank/DDBJ databases">
        <title>The genomes of 5 underutilized Papilionoideae crops provide insights into root nodulation and disease resistanc.</title>
        <authorList>
            <person name="Yuan L."/>
        </authorList>
    </citation>
    <scope>NUCLEOTIDE SEQUENCE [LARGE SCALE GENOMIC DNA]</scope>
    <source>
        <strain evidence="5">ZHUSHIDOU_FW_LH</strain>
        <tissue evidence="5">Leaf</tissue>
    </source>
</reference>
<dbReference type="EMBL" id="JAYWIO010000007">
    <property type="protein sequence ID" value="KAK7253130.1"/>
    <property type="molecule type" value="Genomic_DNA"/>
</dbReference>
<proteinExistence type="predicted"/>
<dbReference type="InterPro" id="IPR035979">
    <property type="entry name" value="RBD_domain_sf"/>
</dbReference>
<organism evidence="5 6">
    <name type="scientific">Crotalaria pallida</name>
    <name type="common">Smooth rattlebox</name>
    <name type="synonym">Crotalaria striata</name>
    <dbReference type="NCBI Taxonomy" id="3830"/>
    <lineage>
        <taxon>Eukaryota</taxon>
        <taxon>Viridiplantae</taxon>
        <taxon>Streptophyta</taxon>
        <taxon>Embryophyta</taxon>
        <taxon>Tracheophyta</taxon>
        <taxon>Spermatophyta</taxon>
        <taxon>Magnoliopsida</taxon>
        <taxon>eudicotyledons</taxon>
        <taxon>Gunneridae</taxon>
        <taxon>Pentapetalae</taxon>
        <taxon>rosids</taxon>
        <taxon>fabids</taxon>
        <taxon>Fabales</taxon>
        <taxon>Fabaceae</taxon>
        <taxon>Papilionoideae</taxon>
        <taxon>50 kb inversion clade</taxon>
        <taxon>genistoids sensu lato</taxon>
        <taxon>core genistoids</taxon>
        <taxon>Crotalarieae</taxon>
        <taxon>Crotalaria</taxon>
    </lineage>
</organism>
<dbReference type="Pfam" id="PF00076">
    <property type="entry name" value="RRM_1"/>
    <property type="match status" value="1"/>
</dbReference>
<accession>A0AAN9HUX7</accession>
<dbReference type="SUPFAM" id="SSF54928">
    <property type="entry name" value="RNA-binding domain, RBD"/>
    <property type="match status" value="1"/>
</dbReference>
<sequence>MLSSLHRPTDALQSSAATTTTTRSGPYYSLQLQHPTRLSFSPQIFDMAASVTAASSVSSKCLHQFLLFRAMSSKIFVKGLAFCTTEDKLAQAFSRYGDVLNANIVLNKAKTRSKGFGYVTFANEEEARMAQISMNRKILDGRVLYVDMQPPRKQKN</sequence>
<dbReference type="AlphaFoldDB" id="A0AAN9HUX7"/>
<evidence type="ECO:0000256" key="2">
    <source>
        <dbReference type="PROSITE-ProRule" id="PRU00176"/>
    </source>
</evidence>
<feature type="region of interest" description="Disordered" evidence="3">
    <location>
        <begin position="1"/>
        <end position="20"/>
    </location>
</feature>
<name>A0AAN9HUX7_CROPI</name>
<feature type="domain" description="RRM" evidence="4">
    <location>
        <begin position="73"/>
        <end position="151"/>
    </location>
</feature>
<keyword evidence="1 2" id="KW-0694">RNA-binding</keyword>
<keyword evidence="6" id="KW-1185">Reference proteome</keyword>
<evidence type="ECO:0000313" key="5">
    <source>
        <dbReference type="EMBL" id="KAK7253130.1"/>
    </source>
</evidence>
<dbReference type="InterPro" id="IPR012677">
    <property type="entry name" value="Nucleotide-bd_a/b_plait_sf"/>
</dbReference>
<dbReference type="PANTHER" id="PTHR48027">
    <property type="entry name" value="HETEROGENEOUS NUCLEAR RIBONUCLEOPROTEIN 87F-RELATED"/>
    <property type="match status" value="1"/>
</dbReference>
<evidence type="ECO:0000256" key="1">
    <source>
        <dbReference type="ARBA" id="ARBA00022884"/>
    </source>
</evidence>
<protein>
    <recommendedName>
        <fullName evidence="4">RRM domain-containing protein</fullName>
    </recommendedName>
</protein>